<dbReference type="EMBL" id="CAMPGE010018103">
    <property type="protein sequence ID" value="CAI2376541.1"/>
    <property type="molecule type" value="Genomic_DNA"/>
</dbReference>
<sequence length="267" mass="30566">MIKVRQLREGKIRTNEVSLNTCVLNSIDQKYESYLQSGEEFIFFKPAHRFDQTIKIYKGVTAGCYTETIINKEDSRVEDFYEAAFCVRDKKPLEVLMDKGKLARVCRFSMTSNVEKSCSIYHILPGLCKLISGSLGQLNLNNFRISRKCLQRLLTAACCLDTINLRFCNLESEGFQLPKTVKWNTSYLSFENCVRYDDPSSGICEQLIQLLQPIAHSHLGVSVKKIVLQKCNMTKGEFKSLNKKIGLKGMSIQGRKLEYGWGWNLEL</sequence>
<protein>
    <submittedName>
        <fullName evidence="1">Uncharacterized protein</fullName>
    </submittedName>
</protein>
<dbReference type="AlphaFoldDB" id="A0AAD1XPF7"/>
<accession>A0AAD1XPF7</accession>
<dbReference type="SUPFAM" id="SSF52047">
    <property type="entry name" value="RNI-like"/>
    <property type="match status" value="1"/>
</dbReference>
<reference evidence="1" key="1">
    <citation type="submission" date="2023-07" db="EMBL/GenBank/DDBJ databases">
        <authorList>
            <consortium name="AG Swart"/>
            <person name="Singh M."/>
            <person name="Singh A."/>
            <person name="Seah K."/>
            <person name="Emmerich C."/>
        </authorList>
    </citation>
    <scope>NUCLEOTIDE SEQUENCE</scope>
    <source>
        <strain evidence="1">DP1</strain>
    </source>
</reference>
<name>A0AAD1XPF7_EUPCR</name>
<keyword evidence="2" id="KW-1185">Reference proteome</keyword>
<gene>
    <name evidence="1" type="ORF">ECRASSUSDP1_LOCUS17911</name>
</gene>
<evidence type="ECO:0000313" key="2">
    <source>
        <dbReference type="Proteomes" id="UP001295684"/>
    </source>
</evidence>
<dbReference type="Proteomes" id="UP001295684">
    <property type="component" value="Unassembled WGS sequence"/>
</dbReference>
<evidence type="ECO:0000313" key="1">
    <source>
        <dbReference type="EMBL" id="CAI2376541.1"/>
    </source>
</evidence>
<comment type="caution">
    <text evidence="1">The sequence shown here is derived from an EMBL/GenBank/DDBJ whole genome shotgun (WGS) entry which is preliminary data.</text>
</comment>
<proteinExistence type="predicted"/>
<organism evidence="1 2">
    <name type="scientific">Euplotes crassus</name>
    <dbReference type="NCBI Taxonomy" id="5936"/>
    <lineage>
        <taxon>Eukaryota</taxon>
        <taxon>Sar</taxon>
        <taxon>Alveolata</taxon>
        <taxon>Ciliophora</taxon>
        <taxon>Intramacronucleata</taxon>
        <taxon>Spirotrichea</taxon>
        <taxon>Hypotrichia</taxon>
        <taxon>Euplotida</taxon>
        <taxon>Euplotidae</taxon>
        <taxon>Moneuplotes</taxon>
    </lineage>
</organism>